<keyword evidence="3 7" id="KW-1133">Transmembrane helix</keyword>
<evidence type="ECO:0000259" key="8">
    <source>
        <dbReference type="Pfam" id="PF20684"/>
    </source>
</evidence>
<accession>A0A9N9LST4</accession>
<keyword evidence="4 7" id="KW-0472">Membrane</keyword>
<dbReference type="PANTHER" id="PTHR33048:SF47">
    <property type="entry name" value="INTEGRAL MEMBRANE PROTEIN-RELATED"/>
    <property type="match status" value="1"/>
</dbReference>
<evidence type="ECO:0000313" key="9">
    <source>
        <dbReference type="EMBL" id="CAG8976911.1"/>
    </source>
</evidence>
<dbReference type="InterPro" id="IPR052337">
    <property type="entry name" value="SAT4-like"/>
</dbReference>
<dbReference type="Pfam" id="PF20684">
    <property type="entry name" value="Fung_rhodopsin"/>
    <property type="match status" value="1"/>
</dbReference>
<evidence type="ECO:0000256" key="6">
    <source>
        <dbReference type="SAM" id="MobiDB-lite"/>
    </source>
</evidence>
<keyword evidence="10" id="KW-1185">Reference proteome</keyword>
<evidence type="ECO:0000256" key="1">
    <source>
        <dbReference type="ARBA" id="ARBA00004141"/>
    </source>
</evidence>
<dbReference type="AlphaFoldDB" id="A0A9N9LST4"/>
<comment type="subcellular location">
    <subcellularLocation>
        <location evidence="1">Membrane</location>
        <topology evidence="1">Multi-pass membrane protein</topology>
    </subcellularLocation>
</comment>
<feature type="region of interest" description="Disordered" evidence="6">
    <location>
        <begin position="279"/>
        <end position="375"/>
    </location>
</feature>
<dbReference type="OrthoDB" id="3648173at2759"/>
<feature type="transmembrane region" description="Helical" evidence="7">
    <location>
        <begin position="93"/>
        <end position="115"/>
    </location>
</feature>
<proteinExistence type="inferred from homology"/>
<keyword evidence="2 7" id="KW-0812">Transmembrane</keyword>
<reference evidence="9" key="1">
    <citation type="submission" date="2021-07" db="EMBL/GenBank/DDBJ databases">
        <authorList>
            <person name="Durling M."/>
        </authorList>
    </citation>
    <scope>NUCLEOTIDE SEQUENCE</scope>
</reference>
<dbReference type="InterPro" id="IPR049326">
    <property type="entry name" value="Rhodopsin_dom_fungi"/>
</dbReference>
<dbReference type="GO" id="GO:0016020">
    <property type="term" value="C:membrane"/>
    <property type="evidence" value="ECO:0007669"/>
    <property type="project" value="UniProtKB-SubCell"/>
</dbReference>
<feature type="compositionally biased region" description="Polar residues" evidence="6">
    <location>
        <begin position="279"/>
        <end position="289"/>
    </location>
</feature>
<evidence type="ECO:0000256" key="7">
    <source>
        <dbReference type="SAM" id="Phobius"/>
    </source>
</evidence>
<dbReference type="Proteomes" id="UP000701801">
    <property type="component" value="Unassembled WGS sequence"/>
</dbReference>
<evidence type="ECO:0000256" key="3">
    <source>
        <dbReference type="ARBA" id="ARBA00022989"/>
    </source>
</evidence>
<feature type="transmembrane region" description="Helical" evidence="7">
    <location>
        <begin position="12"/>
        <end position="31"/>
    </location>
</feature>
<feature type="transmembrane region" description="Helical" evidence="7">
    <location>
        <begin position="43"/>
        <end position="64"/>
    </location>
</feature>
<protein>
    <recommendedName>
        <fullName evidence="8">Rhodopsin domain-containing protein</fullName>
    </recommendedName>
</protein>
<feature type="compositionally biased region" description="Polar residues" evidence="6">
    <location>
        <begin position="338"/>
        <end position="347"/>
    </location>
</feature>
<evidence type="ECO:0000256" key="5">
    <source>
        <dbReference type="ARBA" id="ARBA00038359"/>
    </source>
</evidence>
<comment type="caution">
    <text evidence="9">The sequence shown here is derived from an EMBL/GenBank/DDBJ whole genome shotgun (WGS) entry which is preliminary data.</text>
</comment>
<evidence type="ECO:0000313" key="10">
    <source>
        <dbReference type="Proteomes" id="UP000701801"/>
    </source>
</evidence>
<feature type="compositionally biased region" description="Low complexity" evidence="6">
    <location>
        <begin position="291"/>
        <end position="307"/>
    </location>
</feature>
<feature type="transmembrane region" description="Helical" evidence="7">
    <location>
        <begin position="206"/>
        <end position="228"/>
    </location>
</feature>
<feature type="transmembrane region" description="Helical" evidence="7">
    <location>
        <begin position="127"/>
        <end position="151"/>
    </location>
</feature>
<feature type="transmembrane region" description="Helical" evidence="7">
    <location>
        <begin position="248"/>
        <end position="269"/>
    </location>
</feature>
<organism evidence="9 10">
    <name type="scientific">Hymenoscyphus albidus</name>
    <dbReference type="NCBI Taxonomy" id="595503"/>
    <lineage>
        <taxon>Eukaryota</taxon>
        <taxon>Fungi</taxon>
        <taxon>Dikarya</taxon>
        <taxon>Ascomycota</taxon>
        <taxon>Pezizomycotina</taxon>
        <taxon>Leotiomycetes</taxon>
        <taxon>Helotiales</taxon>
        <taxon>Helotiaceae</taxon>
        <taxon>Hymenoscyphus</taxon>
    </lineage>
</organism>
<gene>
    <name evidence="9" type="ORF">HYALB_00011860</name>
</gene>
<dbReference type="EMBL" id="CAJVRM010000196">
    <property type="protein sequence ID" value="CAG8976911.1"/>
    <property type="molecule type" value="Genomic_DNA"/>
</dbReference>
<name>A0A9N9LST4_9HELO</name>
<feature type="compositionally biased region" description="Basic and acidic residues" evidence="6">
    <location>
        <begin position="363"/>
        <end position="375"/>
    </location>
</feature>
<evidence type="ECO:0000256" key="4">
    <source>
        <dbReference type="ARBA" id="ARBA00023136"/>
    </source>
</evidence>
<sequence length="375" mass="40671">MAVSDTGKTTSNVSVVLAILAVLSVALRFWSRKAARVGYAADDWWILFATISMIAVGVVLLWGVRTDPNGGEFIDRDSPTFNYAPHTSYLKSAFVSAILYFVVTTAIKISILLMYRRVFSVGSFRTHSLIVGAISVTWWLAGTIATIVSCIPIHRLWIGPSAGGYCFNFNIYWMAMGSVELLIDMAILILPIRMVLTLRLDRQHKILLVAIFLLGGFVIITGIVRVILGYKPGSQNVAFSKAELWSAVHIGVAIICASLPCLRPFLLLITRTASTIRSRLSGSSGSNYKHSGAGSSGNQQQGSEEASTGPASPKGRTSRVEALTLQTMDHDMRVADTTGLTRASTRTNDLELGKPSISSSRGTRPETGEKTVQRL</sequence>
<feature type="transmembrane region" description="Helical" evidence="7">
    <location>
        <begin position="171"/>
        <end position="194"/>
    </location>
</feature>
<comment type="similarity">
    <text evidence="5">Belongs to the SAT4 family.</text>
</comment>
<feature type="domain" description="Rhodopsin" evidence="8">
    <location>
        <begin position="27"/>
        <end position="266"/>
    </location>
</feature>
<evidence type="ECO:0000256" key="2">
    <source>
        <dbReference type="ARBA" id="ARBA00022692"/>
    </source>
</evidence>
<dbReference type="PANTHER" id="PTHR33048">
    <property type="entry name" value="PTH11-LIKE INTEGRAL MEMBRANE PROTEIN (AFU_ORTHOLOGUE AFUA_5G11245)"/>
    <property type="match status" value="1"/>
</dbReference>